<dbReference type="GO" id="GO:0003735">
    <property type="term" value="F:structural constituent of ribosome"/>
    <property type="evidence" value="ECO:0007669"/>
    <property type="project" value="InterPro"/>
</dbReference>
<proteinExistence type="inferred from homology"/>
<name>A0A1I8FC47_9PLAT</name>
<keyword evidence="6" id="KW-1185">Reference proteome</keyword>
<dbReference type="InterPro" id="IPR038562">
    <property type="entry name" value="Ribosomal_eL34_C_sf"/>
</dbReference>
<keyword evidence="2" id="KW-0689">Ribosomal protein</keyword>
<dbReference type="Pfam" id="PF01199">
    <property type="entry name" value="Ribosomal_L34e"/>
    <property type="match status" value="1"/>
</dbReference>
<keyword evidence="3" id="KW-0687">Ribonucleoprotein</keyword>
<dbReference type="GO" id="GO:0005840">
    <property type="term" value="C:ribosome"/>
    <property type="evidence" value="ECO:0007669"/>
    <property type="project" value="UniProtKB-KW"/>
</dbReference>
<evidence type="ECO:0000256" key="2">
    <source>
        <dbReference type="ARBA" id="ARBA00022980"/>
    </source>
</evidence>
<sequence length="100" mass="11167">VASPTTPKSNRRTVSKTPGGRLVYLYRKKLGAVPKWRLQSKLHGPTDGALPHEQTLKTVNRAYGGSRCHKCVTERIVRAFLGREQKIVQKVMRAKAKASD</sequence>
<dbReference type="GO" id="GO:0006412">
    <property type="term" value="P:translation"/>
    <property type="evidence" value="ECO:0007669"/>
    <property type="project" value="InterPro"/>
</dbReference>
<organism evidence="6 7">
    <name type="scientific">Macrostomum lignano</name>
    <dbReference type="NCBI Taxonomy" id="282301"/>
    <lineage>
        <taxon>Eukaryota</taxon>
        <taxon>Metazoa</taxon>
        <taxon>Spiralia</taxon>
        <taxon>Lophotrochozoa</taxon>
        <taxon>Platyhelminthes</taxon>
        <taxon>Rhabditophora</taxon>
        <taxon>Macrostomorpha</taxon>
        <taxon>Macrostomida</taxon>
        <taxon>Macrostomidae</taxon>
        <taxon>Macrostomum</taxon>
    </lineage>
</organism>
<dbReference type="AlphaFoldDB" id="A0A1I8FC47"/>
<evidence type="ECO:0000313" key="6">
    <source>
        <dbReference type="Proteomes" id="UP000095280"/>
    </source>
</evidence>
<dbReference type="Gene3D" id="6.20.370.70">
    <property type="match status" value="1"/>
</dbReference>
<dbReference type="InterPro" id="IPR008195">
    <property type="entry name" value="Ribosomal_eL34"/>
</dbReference>
<reference evidence="7" key="1">
    <citation type="submission" date="2016-11" db="UniProtKB">
        <authorList>
            <consortium name="WormBaseParasite"/>
        </authorList>
    </citation>
    <scope>IDENTIFICATION</scope>
</reference>
<comment type="similarity">
    <text evidence="1">Belongs to the eukaryotic ribosomal protein eL34 family.</text>
</comment>
<evidence type="ECO:0000256" key="5">
    <source>
        <dbReference type="ARBA" id="ARBA00035333"/>
    </source>
</evidence>
<dbReference type="Gene3D" id="6.20.340.10">
    <property type="match status" value="1"/>
</dbReference>
<dbReference type="PRINTS" id="PR01250">
    <property type="entry name" value="RIBOSOMALL34"/>
</dbReference>
<accession>A0A1I8FC47</accession>
<dbReference type="Proteomes" id="UP000095280">
    <property type="component" value="Unplaced"/>
</dbReference>
<dbReference type="PANTHER" id="PTHR46595">
    <property type="entry name" value="60S RIBOSOMAL PROTEIN L34"/>
    <property type="match status" value="1"/>
</dbReference>
<protein>
    <recommendedName>
        <fullName evidence="4">Large ribosomal subunit protein eL34</fullName>
    </recommendedName>
    <alternativeName>
        <fullName evidence="5">60S ribosomal protein L34</fullName>
    </alternativeName>
</protein>
<evidence type="ECO:0000256" key="3">
    <source>
        <dbReference type="ARBA" id="ARBA00023274"/>
    </source>
</evidence>
<dbReference type="WBParaSite" id="maker-unitig_28092-snap-gene-0.3-mRNA-1">
    <property type="protein sequence ID" value="maker-unitig_28092-snap-gene-0.3-mRNA-1"/>
    <property type="gene ID" value="maker-unitig_28092-snap-gene-0.3"/>
</dbReference>
<evidence type="ECO:0000313" key="7">
    <source>
        <dbReference type="WBParaSite" id="maker-unitig_28092-snap-gene-0.3-mRNA-1"/>
    </source>
</evidence>
<evidence type="ECO:0000256" key="1">
    <source>
        <dbReference type="ARBA" id="ARBA00009875"/>
    </source>
</evidence>
<dbReference type="GO" id="GO:1990904">
    <property type="term" value="C:ribonucleoprotein complex"/>
    <property type="evidence" value="ECO:0007669"/>
    <property type="project" value="UniProtKB-KW"/>
</dbReference>
<evidence type="ECO:0000256" key="4">
    <source>
        <dbReference type="ARBA" id="ARBA00035227"/>
    </source>
</evidence>